<organism evidence="1 2">
    <name type="scientific">Methylorubrum salsuginis</name>
    <dbReference type="NCBI Taxonomy" id="414703"/>
    <lineage>
        <taxon>Bacteria</taxon>
        <taxon>Pseudomonadati</taxon>
        <taxon>Pseudomonadota</taxon>
        <taxon>Alphaproteobacteria</taxon>
        <taxon>Hyphomicrobiales</taxon>
        <taxon>Methylobacteriaceae</taxon>
        <taxon>Methylorubrum</taxon>
    </lineage>
</organism>
<reference evidence="2" key="1">
    <citation type="submission" date="2016-10" db="EMBL/GenBank/DDBJ databases">
        <authorList>
            <person name="Varghese N."/>
            <person name="Submissions S."/>
        </authorList>
    </citation>
    <scope>NUCLEOTIDE SEQUENCE [LARGE SCALE GENOMIC DNA]</scope>
    <source>
        <strain evidence="2">CGMCC 1.6474</strain>
    </source>
</reference>
<protein>
    <submittedName>
        <fullName evidence="1">Uncharacterized protein</fullName>
    </submittedName>
</protein>
<gene>
    <name evidence="1" type="ORF">SAMN04488125_11561</name>
</gene>
<dbReference type="EMBL" id="FOSV01000015">
    <property type="protein sequence ID" value="SFL45110.1"/>
    <property type="molecule type" value="Genomic_DNA"/>
</dbReference>
<dbReference type="Proteomes" id="UP000198804">
    <property type="component" value="Unassembled WGS sequence"/>
</dbReference>
<dbReference type="OrthoDB" id="7284833at2"/>
<evidence type="ECO:0000313" key="1">
    <source>
        <dbReference type="EMBL" id="SFL45110.1"/>
    </source>
</evidence>
<sequence>MRAVADGDPVARLIDRSNAETLHAAEIVAGLNPIVLAVTRTDWAAGSDNLSVRFQFDWSETLAGTRAWIELIYKTQHMAAYHLNSFGPTFFSFDVREPEPRYDFKLLLHVEELAAAVAVRGLERGLPVGRLTLASARIQPAWGIGYAELVKYAVSSAKALGLSEVYMEGDRLARFDACLFDCLNRGIPYSVVRLGDGEGRVLGYPMYFDQNRILIEVLYYQFGPNSIQNEIDGSGRWLDGLIGELRSLVRLGIETADRVGLPVAEFFEGHEHGVTLGMTAYAYATQYAFGRLPRMEPSEAIGTNVFQQLAEVPWFFPRIAKAAKSVTTIGPWDLSNELQAALGVARVSHITVPSHYTWGLDKGLGQFPVLYKQIRAAILARGDLRGQLFLVGAGLIGKYYCALIKQQGGVALDIGSVFDSWARKGLPYAVENGERIKLSQLDAAAVRPPQGG</sequence>
<dbReference type="STRING" id="414703.SAMN04488125_11561"/>
<accession>A0A1I4HTG9</accession>
<keyword evidence="2" id="KW-1185">Reference proteome</keyword>
<dbReference type="AlphaFoldDB" id="A0A1I4HTG9"/>
<dbReference type="RefSeq" id="WP_131803869.1">
    <property type="nucleotide sequence ID" value="NZ_FOSV01000015.1"/>
</dbReference>
<evidence type="ECO:0000313" key="2">
    <source>
        <dbReference type="Proteomes" id="UP000198804"/>
    </source>
</evidence>
<name>A0A1I4HTG9_9HYPH</name>
<proteinExistence type="predicted"/>